<keyword evidence="7" id="KW-1185">Reference proteome</keyword>
<reference evidence="6 7" key="1">
    <citation type="submission" date="2017-10" db="EMBL/GenBank/DDBJ databases">
        <title>Frigbacter circumglobatus gen. nov. sp. nov., isolated from sediment cultured in situ.</title>
        <authorList>
            <person name="Zhao Z."/>
        </authorList>
    </citation>
    <scope>NUCLEOTIDE SEQUENCE [LARGE SCALE GENOMIC DNA]</scope>
    <source>
        <strain evidence="6 7">ZYL</strain>
    </source>
</reference>
<organism evidence="6 7">
    <name type="scientific">Paremcibacter congregatus</name>
    <dbReference type="NCBI Taxonomy" id="2043170"/>
    <lineage>
        <taxon>Bacteria</taxon>
        <taxon>Pseudomonadati</taxon>
        <taxon>Pseudomonadota</taxon>
        <taxon>Alphaproteobacteria</taxon>
        <taxon>Emcibacterales</taxon>
        <taxon>Emcibacteraceae</taxon>
        <taxon>Paremcibacter</taxon>
    </lineage>
</organism>
<dbReference type="InterPro" id="IPR010941">
    <property type="entry name" value="PhaC_N"/>
</dbReference>
<dbReference type="InterPro" id="IPR051321">
    <property type="entry name" value="PHA/PHB_synthase"/>
</dbReference>
<dbReference type="GO" id="GO:0005737">
    <property type="term" value="C:cytoplasm"/>
    <property type="evidence" value="ECO:0007669"/>
    <property type="project" value="UniProtKB-SubCell"/>
</dbReference>
<dbReference type="SUPFAM" id="SSF53474">
    <property type="entry name" value="alpha/beta-Hydrolases"/>
    <property type="match status" value="1"/>
</dbReference>
<evidence type="ECO:0000256" key="4">
    <source>
        <dbReference type="ARBA" id="ARBA00023315"/>
    </source>
</evidence>
<evidence type="ECO:0000256" key="1">
    <source>
        <dbReference type="ARBA" id="ARBA00004496"/>
    </source>
</evidence>
<dbReference type="OrthoDB" id="7208816at2"/>
<sequence length="593" mass="67916">MSEDKSDLDQFSENLREMTAEFHKMAHDFFEAQNDQKSDLESDPMHIGETLIELSKYYTAHPEKLIEKQMTLWQDYMTLWQNASRKMLGDTDVEPAITPAADDRRFTDQEWQENQTFDFIKQSYLLTARWLNDAVDEIHPVSGHEKDKLKFFTRQFIEAMSPTNFALTNPEVLRETVESKGQNLIKGFENVLRDYDAETGKFTVSMTDNMKFEPGRNVAATPGKVLYRNELIELIQYTPTTEKQYKKPLLIVPPWINKFYILDLRPQNSLVKWLTDKGYSVFIISWRNPDASMADLDMSDYMRLGTLSAIDQVKQATGEKQINTVGYCIGGTMLSCTLAHLAAKDDLGQIGCSTFLVTQTDFSEAGELTIFVDEKQLADMEQMMARDGFLDGRTMSNTFNMLRANDLIWSFVINNYMKGKDPFPFDLLYWNGDNTRLTRACHSQYLQEMYLNNNLVKPNTVVMNGTPLDLTKVDIPTYIQAAETDHICPWKSVYKNTWSFSGPKKFMLAGSGHIAGVVNPPSAKKYNHWQNEDVPHDPEDWLAGATSHVGSWWEDWHKWLRSKSGAKVAARIPGDGPLDVIEDAPGSYVKVRY</sequence>
<dbReference type="AlphaFoldDB" id="A0A2G4YU60"/>
<protein>
    <submittedName>
        <fullName evidence="6">Class I poly(R)-hydroxyalkanoic acid synthase</fullName>
    </submittedName>
</protein>
<dbReference type="EMBL" id="PDEM01000009">
    <property type="protein sequence ID" value="PHZ85770.1"/>
    <property type="molecule type" value="Genomic_DNA"/>
</dbReference>
<dbReference type="InterPro" id="IPR029058">
    <property type="entry name" value="AB_hydrolase_fold"/>
</dbReference>
<dbReference type="NCBIfam" id="TIGR01838">
    <property type="entry name" value="PHA_synth_I"/>
    <property type="match status" value="1"/>
</dbReference>
<dbReference type="Gene3D" id="3.40.50.1820">
    <property type="entry name" value="alpha/beta hydrolase"/>
    <property type="match status" value="1"/>
</dbReference>
<keyword evidence="3" id="KW-0808">Transferase</keyword>
<dbReference type="GO" id="GO:0016746">
    <property type="term" value="F:acyltransferase activity"/>
    <property type="evidence" value="ECO:0007669"/>
    <property type="project" value="UniProtKB-KW"/>
</dbReference>
<name>A0A2G4YU60_9PROT</name>
<evidence type="ECO:0000256" key="3">
    <source>
        <dbReference type="ARBA" id="ARBA00022679"/>
    </source>
</evidence>
<dbReference type="Proteomes" id="UP000229730">
    <property type="component" value="Unassembled WGS sequence"/>
</dbReference>
<evidence type="ECO:0000256" key="2">
    <source>
        <dbReference type="ARBA" id="ARBA00022490"/>
    </source>
</evidence>
<proteinExistence type="predicted"/>
<evidence type="ECO:0000313" key="7">
    <source>
        <dbReference type="Proteomes" id="UP000229730"/>
    </source>
</evidence>
<gene>
    <name evidence="6" type="ORF">CRD36_03565</name>
</gene>
<keyword evidence="4" id="KW-0012">Acyltransferase</keyword>
<feature type="domain" description="Poly-beta-hydroxybutyrate polymerase N-terminal" evidence="5">
    <location>
        <begin position="102"/>
        <end position="274"/>
    </location>
</feature>
<comment type="subcellular location">
    <subcellularLocation>
        <location evidence="1">Cytoplasm</location>
    </subcellularLocation>
</comment>
<dbReference type="PANTHER" id="PTHR36837:SF5">
    <property type="entry name" value="POLY-3-HYDROXYBUTYRATE SYNTHASE"/>
    <property type="match status" value="1"/>
</dbReference>
<comment type="caution">
    <text evidence="6">The sequence shown here is derived from an EMBL/GenBank/DDBJ whole genome shotgun (WGS) entry which is preliminary data.</text>
</comment>
<dbReference type="GO" id="GO:0042619">
    <property type="term" value="P:poly-hydroxybutyrate biosynthetic process"/>
    <property type="evidence" value="ECO:0007669"/>
    <property type="project" value="InterPro"/>
</dbReference>
<dbReference type="InParanoid" id="A0A2G4YU60"/>
<accession>A0A2G4YU60</accession>
<dbReference type="RefSeq" id="WP_099471355.1">
    <property type="nucleotide sequence ID" value="NZ_CP041025.1"/>
</dbReference>
<evidence type="ECO:0000313" key="6">
    <source>
        <dbReference type="EMBL" id="PHZ85770.1"/>
    </source>
</evidence>
<keyword evidence="2" id="KW-0963">Cytoplasm</keyword>
<dbReference type="PANTHER" id="PTHR36837">
    <property type="entry name" value="POLY(3-HYDROXYALKANOATE) POLYMERASE SUBUNIT PHAC"/>
    <property type="match status" value="1"/>
</dbReference>
<evidence type="ECO:0000259" key="5">
    <source>
        <dbReference type="Pfam" id="PF07167"/>
    </source>
</evidence>
<dbReference type="Pfam" id="PF07167">
    <property type="entry name" value="PhaC_N"/>
    <property type="match status" value="1"/>
</dbReference>
<dbReference type="InterPro" id="IPR010963">
    <property type="entry name" value="PHA_synth_I"/>
</dbReference>